<feature type="domain" description="N-acetyltransferase" evidence="6">
    <location>
        <begin position="9"/>
        <end position="154"/>
    </location>
</feature>
<protein>
    <recommendedName>
        <fullName evidence="5">[Ribosomal protein bS18]-alanine N-acetyltransferase</fullName>
        <ecNumber evidence="5">2.3.1.266</ecNumber>
    </recommendedName>
</protein>
<evidence type="ECO:0000313" key="7">
    <source>
        <dbReference type="EMBL" id="MBD1383158.1"/>
    </source>
</evidence>
<dbReference type="CDD" id="cd04301">
    <property type="entry name" value="NAT_SF"/>
    <property type="match status" value="1"/>
</dbReference>
<dbReference type="InterPro" id="IPR000182">
    <property type="entry name" value="GNAT_dom"/>
</dbReference>
<dbReference type="Proteomes" id="UP000626844">
    <property type="component" value="Unassembled WGS sequence"/>
</dbReference>
<sequence>MVDIGKESIIIRLMTMADIDKVYEIEKHSFSTPWTRESFYNEISYNNFATYLVIEYNNEIAGYCGLWVIFDDAQITNIAISPEFRGRGLGETLLGAAIEGAKKLGANRLSLEVRMSNTIAQALYKKHGFQSGGIRKNYYTDNQEDALLMWVKLS</sequence>
<reference evidence="7" key="1">
    <citation type="submission" date="2020-09" db="EMBL/GenBank/DDBJ databases">
        <title>A novel bacterium of genus Bacillus, isolated from South China Sea.</title>
        <authorList>
            <person name="Huang H."/>
            <person name="Mo K."/>
            <person name="Hu Y."/>
        </authorList>
    </citation>
    <scope>NUCLEOTIDE SEQUENCE</scope>
    <source>
        <strain evidence="7">IB182487</strain>
    </source>
</reference>
<dbReference type="RefSeq" id="WP_191162046.1">
    <property type="nucleotide sequence ID" value="NZ_JACXAI010000045.1"/>
</dbReference>
<dbReference type="Gene3D" id="3.40.630.30">
    <property type="match status" value="1"/>
</dbReference>
<evidence type="ECO:0000259" key="6">
    <source>
        <dbReference type="PROSITE" id="PS51186"/>
    </source>
</evidence>
<dbReference type="SUPFAM" id="SSF55729">
    <property type="entry name" value="Acyl-CoA N-acyltransferases (Nat)"/>
    <property type="match status" value="1"/>
</dbReference>
<keyword evidence="3" id="KW-0808">Transferase</keyword>
<comment type="subcellular location">
    <subcellularLocation>
        <location evidence="5">Cytoplasm</location>
    </subcellularLocation>
</comment>
<dbReference type="GO" id="GO:0005840">
    <property type="term" value="C:ribosome"/>
    <property type="evidence" value="ECO:0007669"/>
    <property type="project" value="UniProtKB-KW"/>
</dbReference>
<dbReference type="InterPro" id="IPR050680">
    <property type="entry name" value="YpeA/RimI_acetyltransf"/>
</dbReference>
<dbReference type="Pfam" id="PF00583">
    <property type="entry name" value="Acetyltransf_1"/>
    <property type="match status" value="1"/>
</dbReference>
<dbReference type="InterPro" id="IPR016181">
    <property type="entry name" value="Acyl_CoA_acyltransferase"/>
</dbReference>
<keyword evidence="8" id="KW-1185">Reference proteome</keyword>
<comment type="similarity">
    <text evidence="1 5">Belongs to the acetyltransferase family. RimI subfamily.</text>
</comment>
<evidence type="ECO:0000256" key="1">
    <source>
        <dbReference type="ARBA" id="ARBA00005395"/>
    </source>
</evidence>
<dbReference type="PANTHER" id="PTHR43420:SF44">
    <property type="entry name" value="ACETYLTRANSFERASE YPEA"/>
    <property type="match status" value="1"/>
</dbReference>
<dbReference type="PROSITE" id="PS51186">
    <property type="entry name" value="GNAT"/>
    <property type="match status" value="1"/>
</dbReference>
<name>A0A926NM53_9BACI</name>
<comment type="caution">
    <text evidence="7">The sequence shown here is derived from an EMBL/GenBank/DDBJ whole genome shotgun (WGS) entry which is preliminary data.</text>
</comment>
<dbReference type="EMBL" id="JACXAI010000045">
    <property type="protein sequence ID" value="MBD1383158.1"/>
    <property type="molecule type" value="Genomic_DNA"/>
</dbReference>
<evidence type="ECO:0000256" key="2">
    <source>
        <dbReference type="ARBA" id="ARBA00022490"/>
    </source>
</evidence>
<comment type="function">
    <text evidence="5">Acetylates the N-terminal alanine of ribosomal protein bS18.</text>
</comment>
<dbReference type="GO" id="GO:0008999">
    <property type="term" value="F:protein-N-terminal-alanine acetyltransferase activity"/>
    <property type="evidence" value="ECO:0007669"/>
    <property type="project" value="UniProtKB-EC"/>
</dbReference>
<keyword evidence="2 5" id="KW-0963">Cytoplasm</keyword>
<evidence type="ECO:0000313" key="8">
    <source>
        <dbReference type="Proteomes" id="UP000626844"/>
    </source>
</evidence>
<dbReference type="PANTHER" id="PTHR43420">
    <property type="entry name" value="ACETYLTRANSFERASE"/>
    <property type="match status" value="1"/>
</dbReference>
<evidence type="ECO:0000256" key="5">
    <source>
        <dbReference type="RuleBase" id="RU363094"/>
    </source>
</evidence>
<evidence type="ECO:0000256" key="3">
    <source>
        <dbReference type="ARBA" id="ARBA00022679"/>
    </source>
</evidence>
<organism evidence="7 8">
    <name type="scientific">Metabacillus arenae</name>
    <dbReference type="NCBI Taxonomy" id="2771434"/>
    <lineage>
        <taxon>Bacteria</taxon>
        <taxon>Bacillati</taxon>
        <taxon>Bacillota</taxon>
        <taxon>Bacilli</taxon>
        <taxon>Bacillales</taxon>
        <taxon>Bacillaceae</taxon>
        <taxon>Metabacillus</taxon>
    </lineage>
</organism>
<keyword evidence="7" id="KW-0689">Ribosomal protein</keyword>
<proteinExistence type="inferred from homology"/>
<evidence type="ECO:0000256" key="4">
    <source>
        <dbReference type="ARBA" id="ARBA00023315"/>
    </source>
</evidence>
<keyword evidence="7" id="KW-0687">Ribonucleoprotein</keyword>
<dbReference type="NCBIfam" id="TIGR01575">
    <property type="entry name" value="rimI"/>
    <property type="match status" value="1"/>
</dbReference>
<dbReference type="EC" id="2.3.1.266" evidence="5"/>
<dbReference type="GO" id="GO:0005737">
    <property type="term" value="C:cytoplasm"/>
    <property type="evidence" value="ECO:0007669"/>
    <property type="project" value="UniProtKB-SubCell"/>
</dbReference>
<dbReference type="InterPro" id="IPR006464">
    <property type="entry name" value="AcTrfase_RimI/Ard1"/>
</dbReference>
<keyword evidence="4" id="KW-0012">Acyltransferase</keyword>
<accession>A0A926NM53</accession>
<comment type="catalytic activity">
    <reaction evidence="5">
        <text>N-terminal L-alanyl-[ribosomal protein bS18] + acetyl-CoA = N-terminal N(alpha)-acetyl-L-alanyl-[ribosomal protein bS18] + CoA + H(+)</text>
        <dbReference type="Rhea" id="RHEA:43756"/>
        <dbReference type="Rhea" id="RHEA-COMP:10676"/>
        <dbReference type="Rhea" id="RHEA-COMP:10677"/>
        <dbReference type="ChEBI" id="CHEBI:15378"/>
        <dbReference type="ChEBI" id="CHEBI:57287"/>
        <dbReference type="ChEBI" id="CHEBI:57288"/>
        <dbReference type="ChEBI" id="CHEBI:64718"/>
        <dbReference type="ChEBI" id="CHEBI:83683"/>
        <dbReference type="EC" id="2.3.1.266"/>
    </reaction>
</comment>
<gene>
    <name evidence="7" type="primary">rimI</name>
    <name evidence="7" type="ORF">IC621_23470</name>
</gene>
<dbReference type="AlphaFoldDB" id="A0A926NM53"/>